<gene>
    <name evidence="1" type="ORF">Slati_1468200</name>
</gene>
<organism evidence="1">
    <name type="scientific">Sesamum latifolium</name>
    <dbReference type="NCBI Taxonomy" id="2727402"/>
    <lineage>
        <taxon>Eukaryota</taxon>
        <taxon>Viridiplantae</taxon>
        <taxon>Streptophyta</taxon>
        <taxon>Embryophyta</taxon>
        <taxon>Tracheophyta</taxon>
        <taxon>Spermatophyta</taxon>
        <taxon>Magnoliopsida</taxon>
        <taxon>eudicotyledons</taxon>
        <taxon>Gunneridae</taxon>
        <taxon>Pentapetalae</taxon>
        <taxon>asterids</taxon>
        <taxon>lamiids</taxon>
        <taxon>Lamiales</taxon>
        <taxon>Pedaliaceae</taxon>
        <taxon>Sesamum</taxon>
    </lineage>
</organism>
<sequence>MEASVVEAYFVEEIGLFTSQYFEPQVLCKWNRPIRNDDLAMNDSRIQHYIQLSWAR</sequence>
<reference evidence="1" key="2">
    <citation type="journal article" date="2024" name="Plant">
        <title>Genomic evolution and insights into agronomic trait innovations of Sesamum species.</title>
        <authorList>
            <person name="Miao H."/>
            <person name="Wang L."/>
            <person name="Qu L."/>
            <person name="Liu H."/>
            <person name="Sun Y."/>
            <person name="Le M."/>
            <person name="Wang Q."/>
            <person name="Wei S."/>
            <person name="Zheng Y."/>
            <person name="Lin W."/>
            <person name="Duan Y."/>
            <person name="Cao H."/>
            <person name="Xiong S."/>
            <person name="Wang X."/>
            <person name="Wei L."/>
            <person name="Li C."/>
            <person name="Ma Q."/>
            <person name="Ju M."/>
            <person name="Zhao R."/>
            <person name="Li G."/>
            <person name="Mu C."/>
            <person name="Tian Q."/>
            <person name="Mei H."/>
            <person name="Zhang T."/>
            <person name="Gao T."/>
            <person name="Zhang H."/>
        </authorList>
    </citation>
    <scope>NUCLEOTIDE SEQUENCE</scope>
    <source>
        <strain evidence="1">KEN1</strain>
    </source>
</reference>
<accession>A0AAW2X5L2</accession>
<dbReference type="AlphaFoldDB" id="A0AAW2X5L2"/>
<dbReference type="EMBL" id="JACGWN010000005">
    <property type="protein sequence ID" value="KAL0449118.1"/>
    <property type="molecule type" value="Genomic_DNA"/>
</dbReference>
<evidence type="ECO:0000313" key="1">
    <source>
        <dbReference type="EMBL" id="KAL0449118.1"/>
    </source>
</evidence>
<protein>
    <submittedName>
        <fullName evidence="1">Uncharacterized protein</fullName>
    </submittedName>
</protein>
<name>A0AAW2X5L2_9LAMI</name>
<reference evidence="1" key="1">
    <citation type="submission" date="2020-06" db="EMBL/GenBank/DDBJ databases">
        <authorList>
            <person name="Li T."/>
            <person name="Hu X."/>
            <person name="Zhang T."/>
            <person name="Song X."/>
            <person name="Zhang H."/>
            <person name="Dai N."/>
            <person name="Sheng W."/>
            <person name="Hou X."/>
            <person name="Wei L."/>
        </authorList>
    </citation>
    <scope>NUCLEOTIDE SEQUENCE</scope>
    <source>
        <strain evidence="1">KEN1</strain>
        <tissue evidence="1">Leaf</tissue>
    </source>
</reference>
<comment type="caution">
    <text evidence="1">The sequence shown here is derived from an EMBL/GenBank/DDBJ whole genome shotgun (WGS) entry which is preliminary data.</text>
</comment>
<proteinExistence type="predicted"/>